<keyword evidence="1" id="KW-0472">Membrane</keyword>
<keyword evidence="1" id="KW-0812">Transmembrane</keyword>
<gene>
    <name evidence="2" type="ORF">Q757_04060</name>
</gene>
<dbReference type="EMBL" id="AXCV01000150">
    <property type="protein sequence ID" value="KGO31932.1"/>
    <property type="molecule type" value="Genomic_DNA"/>
</dbReference>
<protein>
    <submittedName>
        <fullName evidence="2">Uncharacterized protein</fullName>
    </submittedName>
</protein>
<name>A0ABR4XR20_9LACO</name>
<evidence type="ECO:0000313" key="2">
    <source>
        <dbReference type="EMBL" id="KGO31932.1"/>
    </source>
</evidence>
<reference evidence="2 3" key="1">
    <citation type="journal article" date="2014" name="Antonie Van Leeuwenhoek">
        <title>Oenococcus alcoholitolerans sp. nov., a lactic acid bacteria isolated from cachaca and ethanol fermentation processes.</title>
        <authorList>
            <person name="Badotti F."/>
            <person name="Moreira A.P."/>
            <person name="Tonon L.A."/>
            <person name="de Lucena B.T."/>
            <person name="Gomes Fde C."/>
            <person name="Kruger R."/>
            <person name="Thompson C.C."/>
            <person name="de Morais M.A.Jr."/>
            <person name="Rosa C.A."/>
            <person name="Thompson F.L."/>
        </authorList>
    </citation>
    <scope>NUCLEOTIDE SEQUENCE [LARGE SCALE GENOMIC DNA]</scope>
    <source>
        <strain evidence="2 3">UFRJ-M7.2.18</strain>
    </source>
</reference>
<keyword evidence="1" id="KW-1133">Transmembrane helix</keyword>
<keyword evidence="3" id="KW-1185">Reference proteome</keyword>
<accession>A0ABR4XR20</accession>
<organism evidence="2 3">
    <name type="scientific">Oenococcus alcoholitolerans</name>
    <dbReference type="NCBI Taxonomy" id="931074"/>
    <lineage>
        <taxon>Bacteria</taxon>
        <taxon>Bacillati</taxon>
        <taxon>Bacillota</taxon>
        <taxon>Bacilli</taxon>
        <taxon>Lactobacillales</taxon>
        <taxon>Lactobacillaceae</taxon>
        <taxon>Oenococcus</taxon>
    </lineage>
</organism>
<proteinExistence type="predicted"/>
<feature type="transmembrane region" description="Helical" evidence="1">
    <location>
        <begin position="15"/>
        <end position="38"/>
    </location>
</feature>
<dbReference type="Proteomes" id="UP000030023">
    <property type="component" value="Unassembled WGS sequence"/>
</dbReference>
<evidence type="ECO:0000256" key="1">
    <source>
        <dbReference type="SAM" id="Phobius"/>
    </source>
</evidence>
<comment type="caution">
    <text evidence="2">The sequence shown here is derived from an EMBL/GenBank/DDBJ whole genome shotgun (WGS) entry which is preliminary data.</text>
</comment>
<evidence type="ECO:0000313" key="3">
    <source>
        <dbReference type="Proteomes" id="UP000030023"/>
    </source>
</evidence>
<sequence length="40" mass="4630">MKINLIRFQSDSLDLIIFCTMIINTILVVDTVSGVFIWKK</sequence>